<feature type="domain" description="Tripartite ATP-independent periplasmic transporters DctQ component" evidence="10">
    <location>
        <begin position="55"/>
        <end position="183"/>
    </location>
</feature>
<sequence>MDNPDGGTSPMGYTTMSHREGVRPRIRAAAPVLRLYDGMIHGLAVLGALCLAGVVLVIPVDVVMRNAGLRPMLWVSAGVEYAMLVSAACAGPWLVRVRGHVAVDSFVTMLPRAPRRAVEVLVQLLAVGVGALLSWRAGLIALEQYGRGAVDIRAVDIPGWISYASLSVCFGLVALEFLRLLLRGEGHGGTGGTA</sequence>
<evidence type="ECO:0000256" key="4">
    <source>
        <dbReference type="ARBA" id="ARBA00022519"/>
    </source>
</evidence>
<keyword evidence="2 9" id="KW-0813">Transport</keyword>
<dbReference type="EMBL" id="CP029358">
    <property type="protein sequence ID" value="AWK89842.1"/>
    <property type="molecule type" value="Genomic_DNA"/>
</dbReference>
<evidence type="ECO:0000256" key="5">
    <source>
        <dbReference type="ARBA" id="ARBA00022692"/>
    </source>
</evidence>
<dbReference type="InterPro" id="IPR055348">
    <property type="entry name" value="DctQ"/>
</dbReference>
<comment type="subcellular location">
    <subcellularLocation>
        <location evidence="1 9">Cell inner membrane</location>
        <topology evidence="1 9">Multi-pass membrane protein</topology>
    </subcellularLocation>
</comment>
<keyword evidence="3" id="KW-1003">Cell membrane</keyword>
<dbReference type="GO" id="GO:0015740">
    <property type="term" value="P:C4-dicarboxylate transport"/>
    <property type="evidence" value="ECO:0007669"/>
    <property type="project" value="TreeGrafter"/>
</dbReference>
<feature type="transmembrane region" description="Helical" evidence="9">
    <location>
        <begin position="72"/>
        <end position="95"/>
    </location>
</feature>
<feature type="transmembrane region" description="Helical" evidence="9">
    <location>
        <begin position="35"/>
        <end position="60"/>
    </location>
</feature>
<evidence type="ECO:0000313" key="11">
    <source>
        <dbReference type="EMBL" id="AWK89842.1"/>
    </source>
</evidence>
<dbReference type="PANTHER" id="PTHR35011">
    <property type="entry name" value="2,3-DIKETO-L-GULONATE TRAP TRANSPORTER SMALL PERMEASE PROTEIN YIAM"/>
    <property type="match status" value="1"/>
</dbReference>
<dbReference type="Pfam" id="PF04290">
    <property type="entry name" value="DctQ"/>
    <property type="match status" value="1"/>
</dbReference>
<protein>
    <recommendedName>
        <fullName evidence="9">TRAP transporter small permease protein</fullName>
    </recommendedName>
</protein>
<dbReference type="Proteomes" id="UP000245629">
    <property type="component" value="Plasmid unnamed3"/>
</dbReference>
<keyword evidence="5 9" id="KW-0812">Transmembrane</keyword>
<evidence type="ECO:0000256" key="2">
    <source>
        <dbReference type="ARBA" id="ARBA00022448"/>
    </source>
</evidence>
<geneLocation type="plasmid" evidence="11 12">
    <name>unnamed3</name>
</geneLocation>
<keyword evidence="11" id="KW-0614">Plasmid</keyword>
<evidence type="ECO:0000256" key="6">
    <source>
        <dbReference type="ARBA" id="ARBA00022989"/>
    </source>
</evidence>
<evidence type="ECO:0000256" key="7">
    <source>
        <dbReference type="ARBA" id="ARBA00023136"/>
    </source>
</evidence>
<keyword evidence="12" id="KW-1185">Reference proteome</keyword>
<keyword evidence="7 9" id="KW-0472">Membrane</keyword>
<dbReference type="GO" id="GO:0005886">
    <property type="term" value="C:plasma membrane"/>
    <property type="evidence" value="ECO:0007669"/>
    <property type="project" value="UniProtKB-SubCell"/>
</dbReference>
<feature type="transmembrane region" description="Helical" evidence="9">
    <location>
        <begin position="116"/>
        <end position="137"/>
    </location>
</feature>
<gene>
    <name evidence="11" type="ORF">DEW08_27830</name>
</gene>
<reference evidence="12" key="1">
    <citation type="submission" date="2018-05" db="EMBL/GenBank/DDBJ databases">
        <title>Azospirillum thermophila sp. nov., a novel isolated from hot spring.</title>
        <authorList>
            <person name="Zhao Z."/>
        </authorList>
    </citation>
    <scope>NUCLEOTIDE SEQUENCE [LARGE SCALE GENOMIC DNA]</scope>
    <source>
        <strain evidence="12">CFH 70021</strain>
        <plasmid evidence="12">unnamed3</plasmid>
    </source>
</reference>
<dbReference type="GO" id="GO:0022857">
    <property type="term" value="F:transmembrane transporter activity"/>
    <property type="evidence" value="ECO:0007669"/>
    <property type="project" value="UniProtKB-UniRule"/>
</dbReference>
<evidence type="ECO:0000259" key="10">
    <source>
        <dbReference type="Pfam" id="PF04290"/>
    </source>
</evidence>
<feature type="transmembrane region" description="Helical" evidence="9">
    <location>
        <begin position="157"/>
        <end position="178"/>
    </location>
</feature>
<evidence type="ECO:0000256" key="8">
    <source>
        <dbReference type="ARBA" id="ARBA00038436"/>
    </source>
</evidence>
<comment type="function">
    <text evidence="9">Part of the tripartite ATP-independent periplasmic (TRAP) transport system.</text>
</comment>
<name>A0A2S2CZA9_9PROT</name>
<keyword evidence="4 9" id="KW-0997">Cell inner membrane</keyword>
<evidence type="ECO:0000256" key="1">
    <source>
        <dbReference type="ARBA" id="ARBA00004429"/>
    </source>
</evidence>
<dbReference type="InterPro" id="IPR007387">
    <property type="entry name" value="TRAP_DctQ"/>
</dbReference>
<dbReference type="AlphaFoldDB" id="A0A2S2CZA9"/>
<evidence type="ECO:0000256" key="3">
    <source>
        <dbReference type="ARBA" id="ARBA00022475"/>
    </source>
</evidence>
<evidence type="ECO:0000256" key="9">
    <source>
        <dbReference type="RuleBase" id="RU369079"/>
    </source>
</evidence>
<evidence type="ECO:0000313" key="12">
    <source>
        <dbReference type="Proteomes" id="UP000245629"/>
    </source>
</evidence>
<dbReference type="KEGG" id="azz:DEW08_27830"/>
<dbReference type="OrthoDB" id="8030921at2"/>
<organism evidence="11 12">
    <name type="scientific">Azospirillum thermophilum</name>
    <dbReference type="NCBI Taxonomy" id="2202148"/>
    <lineage>
        <taxon>Bacteria</taxon>
        <taxon>Pseudomonadati</taxon>
        <taxon>Pseudomonadota</taxon>
        <taxon>Alphaproteobacteria</taxon>
        <taxon>Rhodospirillales</taxon>
        <taxon>Azospirillaceae</taxon>
        <taxon>Azospirillum</taxon>
    </lineage>
</organism>
<proteinExistence type="inferred from homology"/>
<dbReference type="PANTHER" id="PTHR35011:SF10">
    <property type="entry name" value="TRAP TRANSPORTER SMALL PERMEASE PROTEIN"/>
    <property type="match status" value="1"/>
</dbReference>
<accession>A0A2S2CZA9</accession>
<comment type="subunit">
    <text evidence="9">The complex comprises the extracytoplasmic solute receptor protein and the two transmembrane proteins.</text>
</comment>
<comment type="similarity">
    <text evidence="8 9">Belongs to the TRAP transporter small permease family.</text>
</comment>
<keyword evidence="6 9" id="KW-1133">Transmembrane helix</keyword>